<dbReference type="PANTHER" id="PTHR34932:SF1">
    <property type="entry name" value="TRPL TRANSLOCATION DEFECT PROTEIN 14"/>
    <property type="match status" value="1"/>
</dbReference>
<dbReference type="SUPFAM" id="SSF52540">
    <property type="entry name" value="P-loop containing nucleoside triphosphate hydrolases"/>
    <property type="match status" value="1"/>
</dbReference>
<accession>A0ABY0IIX8</accession>
<evidence type="ECO:0000313" key="3">
    <source>
        <dbReference type="Proteomes" id="UP000443582"/>
    </source>
</evidence>
<comment type="caution">
    <text evidence="2">The sequence shown here is derived from an EMBL/GenBank/DDBJ whole genome shotgun (WGS) entry which is preliminary data.</text>
</comment>
<dbReference type="EMBL" id="QDKL01000002">
    <property type="protein sequence ID" value="RZF21811.1"/>
    <property type="molecule type" value="Genomic_DNA"/>
</dbReference>
<dbReference type="InterPro" id="IPR027417">
    <property type="entry name" value="P-loop_NTPase"/>
</dbReference>
<dbReference type="Pfam" id="PF13521">
    <property type="entry name" value="AAA_28"/>
    <property type="match status" value="1"/>
</dbReference>
<dbReference type="Gene3D" id="3.40.50.300">
    <property type="entry name" value="P-loop containing nucleotide triphosphate hydrolases"/>
    <property type="match status" value="1"/>
</dbReference>
<reference evidence="3" key="1">
    <citation type="journal article" date="2019" name="Int. J. Syst. Evol. Microbiol.">
        <title>Halobacteriovorax valvorus sp. nov., a novel prokaryotic predator isolated from coastal seawater of China.</title>
        <authorList>
            <person name="Chen M.-X."/>
        </authorList>
    </citation>
    <scope>NUCLEOTIDE SEQUENCE [LARGE SCALE GENOMIC DNA]</scope>
    <source>
        <strain evidence="3">BL9</strain>
    </source>
</reference>
<evidence type="ECO:0000259" key="1">
    <source>
        <dbReference type="Pfam" id="PF13521"/>
    </source>
</evidence>
<proteinExistence type="predicted"/>
<dbReference type="InterPro" id="IPR053227">
    <property type="entry name" value="TRPL-trafficking_regulator"/>
</dbReference>
<sequence>MKIVVTGGPGGGKTTALDLFKRELVTAKLAIVPEAASSIFQSGVERDKRPEVVKDIQKMIYDYQVNLEAIYEKQKKDHILLCDRGTLDGLAYWPAGGDEFFDKVKSNFHDELERYDAVIFFETGACSGGDITSNNIYRNETNNQAIELDRKLKEVWSAHPNFYVVSSRDSFMQKINEGIEILKHVVK</sequence>
<dbReference type="Proteomes" id="UP000443582">
    <property type="component" value="Unassembled WGS sequence"/>
</dbReference>
<dbReference type="PANTHER" id="PTHR34932">
    <property type="entry name" value="TRPL TRANSLOCATION DEFECT PROTEIN 14"/>
    <property type="match status" value="1"/>
</dbReference>
<evidence type="ECO:0000313" key="2">
    <source>
        <dbReference type="EMBL" id="RZF21811.1"/>
    </source>
</evidence>
<keyword evidence="3" id="KW-1185">Reference proteome</keyword>
<name>A0ABY0IIX8_9BACT</name>
<gene>
    <name evidence="2" type="ORF">DAY19_08975</name>
</gene>
<dbReference type="RefSeq" id="WP_115361578.1">
    <property type="nucleotide sequence ID" value="NZ_QDKL01000002.1"/>
</dbReference>
<protein>
    <recommendedName>
        <fullName evidence="1">NadR/Ttd14 AAA domain-containing protein</fullName>
    </recommendedName>
</protein>
<organism evidence="2 3">
    <name type="scientific">Halobacteriovorax vibrionivorans</name>
    <dbReference type="NCBI Taxonomy" id="2152716"/>
    <lineage>
        <taxon>Bacteria</taxon>
        <taxon>Pseudomonadati</taxon>
        <taxon>Bdellovibrionota</taxon>
        <taxon>Bacteriovoracia</taxon>
        <taxon>Bacteriovoracales</taxon>
        <taxon>Halobacteriovoraceae</taxon>
        <taxon>Halobacteriovorax</taxon>
    </lineage>
</organism>
<feature type="domain" description="NadR/Ttd14 AAA" evidence="1">
    <location>
        <begin position="2"/>
        <end position="171"/>
    </location>
</feature>
<dbReference type="InterPro" id="IPR038727">
    <property type="entry name" value="NadR/Ttd14_AAA_dom"/>
</dbReference>